<evidence type="ECO:0000256" key="1">
    <source>
        <dbReference type="ARBA" id="ARBA00011073"/>
    </source>
</evidence>
<dbReference type="InterPro" id="IPR015500">
    <property type="entry name" value="Peptidase_S8_subtilisin-rel"/>
</dbReference>
<dbReference type="PROSITE" id="PS00136">
    <property type="entry name" value="SUBTILASE_ASP"/>
    <property type="match status" value="1"/>
</dbReference>
<dbReference type="OrthoDB" id="9813435at2"/>
<dbReference type="PROSITE" id="PS00137">
    <property type="entry name" value="SUBTILASE_HIS"/>
    <property type="match status" value="1"/>
</dbReference>
<keyword evidence="4 5" id="KW-0720">Serine protease</keyword>
<feature type="domain" description="Peptidase S8/S53" evidence="8">
    <location>
        <begin position="210"/>
        <end position="562"/>
    </location>
</feature>
<feature type="region of interest" description="Disordered" evidence="7">
    <location>
        <begin position="36"/>
        <end position="62"/>
    </location>
</feature>
<dbReference type="PANTHER" id="PTHR43806">
    <property type="entry name" value="PEPTIDASE S8"/>
    <property type="match status" value="1"/>
</dbReference>
<dbReference type="PRINTS" id="PR00723">
    <property type="entry name" value="SUBTILISIN"/>
</dbReference>
<comment type="caution">
    <text evidence="9">The sequence shown here is derived from an EMBL/GenBank/DDBJ whole genome shotgun (WGS) entry which is preliminary data.</text>
</comment>
<dbReference type="GO" id="GO:0004252">
    <property type="term" value="F:serine-type endopeptidase activity"/>
    <property type="evidence" value="ECO:0007669"/>
    <property type="project" value="UniProtKB-UniRule"/>
</dbReference>
<feature type="active site" description="Charge relay system" evidence="5">
    <location>
        <position position="273"/>
    </location>
</feature>
<dbReference type="RefSeq" id="WP_142259906.1">
    <property type="nucleotide sequence ID" value="NZ_BMPV01000001.1"/>
</dbReference>
<evidence type="ECO:0000256" key="6">
    <source>
        <dbReference type="RuleBase" id="RU003355"/>
    </source>
</evidence>
<evidence type="ECO:0000256" key="5">
    <source>
        <dbReference type="PROSITE-ProRule" id="PRU01240"/>
    </source>
</evidence>
<accession>A0A543IZI0</accession>
<dbReference type="GO" id="GO:0006508">
    <property type="term" value="P:proteolysis"/>
    <property type="evidence" value="ECO:0007669"/>
    <property type="project" value="UniProtKB-KW"/>
</dbReference>
<sequence length="605" mass="62044">MRGNRGLTAALAVATAAGVIAGGALLVNLTGGGDAASGSPSVADRAATASPAPEARRANGSASSHAEDYLVFYAEGRRDDAVEAVRRAGGEPGEDNNKLGYLVVRGAPPGFPEKAGESDAVVGVTPNSRIGGTAAALRRARALPGGGPRYAPIPAAAPETAVSGAAAPAAARAGRTGGAVEPEPLAGRQWDMRMIGATATGSLAIAPGDKRVRVGIIDTGIDGNHPDIAPNFDRELSRNFVVDIPTDPNGETVDGPCEVSTCRDPVDVDDDGHGTHVAGIVAAPINGLGIAGVAPNVTLVNLRAGQDSGFFFLKPSMDALTYAGDHGIDVVNMSFYIDPWLFNCTRPGVGGTRAEQLEQAGIVVGMQRALNYARKRGVTLISATGNGATDLGKITADDTSPDYPKNSERRRKVDNSCLTMPTEADGVISVTSVGPSGRKAQYADYGIEQADLSAPGGDTFDPDSDDGVDHARGVLAPAPERALRANGKLTADGRPKDDSVVRECRGGTCAYYQYLEGTSMAAPHATGVAAILISRFGSAGKEGFGLDPDEVERLLYATATKTPCPTPPAVRFPDGAVQVCEGGPDHNGFYGRGLVNAERAATVAR</sequence>
<feature type="active site" description="Charge relay system" evidence="5">
    <location>
        <position position="519"/>
    </location>
</feature>
<comment type="similarity">
    <text evidence="1 5 6">Belongs to the peptidase S8 family.</text>
</comment>
<dbReference type="InterPro" id="IPR036852">
    <property type="entry name" value="Peptidase_S8/S53_dom_sf"/>
</dbReference>
<feature type="region of interest" description="Disordered" evidence="7">
    <location>
        <begin position="392"/>
        <end position="411"/>
    </location>
</feature>
<dbReference type="InterPro" id="IPR000209">
    <property type="entry name" value="Peptidase_S8/S53_dom"/>
</dbReference>
<keyword evidence="2 5" id="KW-0645">Protease</keyword>
<dbReference type="PROSITE" id="PS00138">
    <property type="entry name" value="SUBTILASE_SER"/>
    <property type="match status" value="1"/>
</dbReference>
<evidence type="ECO:0000259" key="8">
    <source>
        <dbReference type="Pfam" id="PF00082"/>
    </source>
</evidence>
<dbReference type="Pfam" id="PF00082">
    <property type="entry name" value="Peptidase_S8"/>
    <property type="match status" value="1"/>
</dbReference>
<proteinExistence type="inferred from homology"/>
<evidence type="ECO:0000256" key="7">
    <source>
        <dbReference type="SAM" id="MobiDB-lite"/>
    </source>
</evidence>
<keyword evidence="3 5" id="KW-0378">Hydrolase</keyword>
<dbReference type="SUPFAM" id="SSF52743">
    <property type="entry name" value="Subtilisin-like"/>
    <property type="match status" value="1"/>
</dbReference>
<dbReference type="PANTHER" id="PTHR43806:SF11">
    <property type="entry name" value="CEREVISIN-RELATED"/>
    <property type="match status" value="1"/>
</dbReference>
<dbReference type="InterPro" id="IPR022398">
    <property type="entry name" value="Peptidase_S8_His-AS"/>
</dbReference>
<evidence type="ECO:0000313" key="10">
    <source>
        <dbReference type="Proteomes" id="UP000319213"/>
    </source>
</evidence>
<name>A0A543IZI0_9ACTN</name>
<reference evidence="9 10" key="1">
    <citation type="submission" date="2019-06" db="EMBL/GenBank/DDBJ databases">
        <title>Sequencing the genomes of 1000 actinobacteria strains.</title>
        <authorList>
            <person name="Klenk H.-P."/>
        </authorList>
    </citation>
    <scope>NUCLEOTIDE SEQUENCE [LARGE SCALE GENOMIC DNA]</scope>
    <source>
        <strain evidence="9 10">DSM 43186</strain>
    </source>
</reference>
<keyword evidence="10" id="KW-1185">Reference proteome</keyword>
<dbReference type="InterPro" id="IPR050131">
    <property type="entry name" value="Peptidase_S8_subtilisin-like"/>
</dbReference>
<feature type="active site" description="Charge relay system" evidence="5">
    <location>
        <position position="218"/>
    </location>
</feature>
<evidence type="ECO:0000256" key="2">
    <source>
        <dbReference type="ARBA" id="ARBA00022670"/>
    </source>
</evidence>
<dbReference type="Gene3D" id="3.40.50.200">
    <property type="entry name" value="Peptidase S8/S53 domain"/>
    <property type="match status" value="1"/>
</dbReference>
<evidence type="ECO:0000256" key="3">
    <source>
        <dbReference type="ARBA" id="ARBA00022801"/>
    </source>
</evidence>
<dbReference type="InterPro" id="IPR023828">
    <property type="entry name" value="Peptidase_S8_Ser-AS"/>
</dbReference>
<organism evidence="9 10">
    <name type="scientific">Thermopolyspora flexuosa</name>
    <dbReference type="NCBI Taxonomy" id="103836"/>
    <lineage>
        <taxon>Bacteria</taxon>
        <taxon>Bacillati</taxon>
        <taxon>Actinomycetota</taxon>
        <taxon>Actinomycetes</taxon>
        <taxon>Streptosporangiales</taxon>
        <taxon>Streptosporangiaceae</taxon>
        <taxon>Thermopolyspora</taxon>
    </lineage>
</organism>
<evidence type="ECO:0000313" key="9">
    <source>
        <dbReference type="EMBL" id="TQM75968.1"/>
    </source>
</evidence>
<dbReference type="InterPro" id="IPR023827">
    <property type="entry name" value="Peptidase_S8_Asp-AS"/>
</dbReference>
<evidence type="ECO:0000256" key="4">
    <source>
        <dbReference type="ARBA" id="ARBA00022825"/>
    </source>
</evidence>
<dbReference type="PROSITE" id="PS51892">
    <property type="entry name" value="SUBTILASE"/>
    <property type="match status" value="1"/>
</dbReference>
<gene>
    <name evidence="9" type="ORF">FHX40_2692</name>
</gene>
<dbReference type="AlphaFoldDB" id="A0A543IZI0"/>
<protein>
    <submittedName>
        <fullName evidence="9">Subtilase family protein</fullName>
    </submittedName>
</protein>
<dbReference type="EMBL" id="VFPQ01000001">
    <property type="protein sequence ID" value="TQM75968.1"/>
    <property type="molecule type" value="Genomic_DNA"/>
</dbReference>
<dbReference type="Proteomes" id="UP000319213">
    <property type="component" value="Unassembled WGS sequence"/>
</dbReference>